<dbReference type="InterPro" id="IPR024654">
    <property type="entry name" value="Calcineurin-like_PHP_lpxH"/>
</dbReference>
<dbReference type="GO" id="GO:0016787">
    <property type="term" value="F:hydrolase activity"/>
    <property type="evidence" value="ECO:0007669"/>
    <property type="project" value="UniProtKB-UniRule"/>
</dbReference>
<dbReference type="InterPro" id="IPR000979">
    <property type="entry name" value="Phosphodiesterase_MJ0936/Vps29"/>
</dbReference>
<protein>
    <recommendedName>
        <fullName evidence="2">Phosphoesterase</fullName>
        <ecNumber evidence="2">3.1.4.-</ecNumber>
    </recommendedName>
</protein>
<dbReference type="Gene3D" id="3.60.21.10">
    <property type="match status" value="1"/>
</dbReference>
<evidence type="ECO:0000256" key="1">
    <source>
        <dbReference type="ARBA" id="ARBA00008950"/>
    </source>
</evidence>
<dbReference type="EC" id="3.1.4.-" evidence="2"/>
<dbReference type="GO" id="GO:0046872">
    <property type="term" value="F:metal ion binding"/>
    <property type="evidence" value="ECO:0007669"/>
    <property type="project" value="UniProtKB-KW"/>
</dbReference>
<dbReference type="Proteomes" id="UP000248555">
    <property type="component" value="Unassembled WGS sequence"/>
</dbReference>
<evidence type="ECO:0000313" key="4">
    <source>
        <dbReference type="EMBL" id="RAK21344.1"/>
    </source>
</evidence>
<gene>
    <name evidence="4" type="ORF">B0I26_103303</name>
</gene>
<dbReference type="NCBIfam" id="TIGR00040">
    <property type="entry name" value="yfcE"/>
    <property type="match status" value="1"/>
</dbReference>
<comment type="similarity">
    <text evidence="1 2">Belongs to the metallophosphoesterase superfamily. YfcE family.</text>
</comment>
<keyword evidence="2" id="KW-0479">Metal-binding</keyword>
<comment type="cofactor">
    <cofactor evidence="2">
        <name>a divalent metal cation</name>
        <dbReference type="ChEBI" id="CHEBI:60240"/>
    </cofactor>
</comment>
<comment type="caution">
    <text evidence="4">The sequence shown here is derived from an EMBL/GenBank/DDBJ whole genome shotgun (WGS) entry which is preliminary data.</text>
</comment>
<reference evidence="4 5" key="1">
    <citation type="submission" date="2018-06" db="EMBL/GenBank/DDBJ databases">
        <title>Genomic Encyclopedia of Type Strains, Phase III (KMG-III): the genomes of soil and plant-associated and newly described type strains.</title>
        <authorList>
            <person name="Whitman W."/>
        </authorList>
    </citation>
    <scope>NUCLEOTIDE SEQUENCE [LARGE SCALE GENOMIC DNA]</scope>
    <source>
        <strain evidence="4 5">CGMCC 1.8979</strain>
    </source>
</reference>
<proteinExistence type="inferred from homology"/>
<accession>A0A327YK21</accession>
<dbReference type="CDD" id="cd00841">
    <property type="entry name" value="MPP_YfcE"/>
    <property type="match status" value="1"/>
</dbReference>
<dbReference type="OrthoDB" id="9800565at2"/>
<dbReference type="EMBL" id="QLMH01000003">
    <property type="protein sequence ID" value="RAK21344.1"/>
    <property type="molecule type" value="Genomic_DNA"/>
</dbReference>
<evidence type="ECO:0000259" key="3">
    <source>
        <dbReference type="Pfam" id="PF12850"/>
    </source>
</evidence>
<dbReference type="AlphaFoldDB" id="A0A327YK21"/>
<dbReference type="PANTHER" id="PTHR11124">
    <property type="entry name" value="VACUOLAR SORTING PROTEIN VPS29"/>
    <property type="match status" value="1"/>
</dbReference>
<dbReference type="InterPro" id="IPR029052">
    <property type="entry name" value="Metallo-depent_PP-like"/>
</dbReference>
<name>A0A327YK21_9BACL</name>
<sequence length="171" mass="19620">MKVLIVSDSHGLTKELEEIKNRHFGKVDAFIHCGDSELSYGSSELQDFLYVRGNCDFAKEFPEERTEDIQGVRFFITHGHRYNVKMTLMNLYYRAQETGANVVCFGHSHIAGAENINGILFINPGSIYLPRMRKEKTYVILEIDEEKATVYFYDIHGDKIPSLSQTFSRLG</sequence>
<dbReference type="SUPFAM" id="SSF56300">
    <property type="entry name" value="Metallo-dependent phosphatases"/>
    <property type="match status" value="1"/>
</dbReference>
<organism evidence="4 5">
    <name type="scientific">Paranoxybacillus vitaminiphilus</name>
    <dbReference type="NCBI Taxonomy" id="581036"/>
    <lineage>
        <taxon>Bacteria</taxon>
        <taxon>Bacillati</taxon>
        <taxon>Bacillota</taxon>
        <taxon>Bacilli</taxon>
        <taxon>Bacillales</taxon>
        <taxon>Anoxybacillaceae</taxon>
        <taxon>Paranoxybacillus</taxon>
    </lineage>
</organism>
<dbReference type="RefSeq" id="WP_111644592.1">
    <property type="nucleotide sequence ID" value="NZ_QLMH01000003.1"/>
</dbReference>
<keyword evidence="5" id="KW-1185">Reference proteome</keyword>
<dbReference type="InterPro" id="IPR041802">
    <property type="entry name" value="MPP_YfcE"/>
</dbReference>
<evidence type="ECO:0000256" key="2">
    <source>
        <dbReference type="RuleBase" id="RU362039"/>
    </source>
</evidence>
<evidence type="ECO:0000313" key="5">
    <source>
        <dbReference type="Proteomes" id="UP000248555"/>
    </source>
</evidence>
<dbReference type="Pfam" id="PF12850">
    <property type="entry name" value="Metallophos_2"/>
    <property type="match status" value="1"/>
</dbReference>
<feature type="domain" description="Calcineurin-like phosphoesterase" evidence="3">
    <location>
        <begin position="1"/>
        <end position="145"/>
    </location>
</feature>